<keyword evidence="4" id="KW-1185">Reference proteome</keyword>
<dbReference type="Gene3D" id="1.10.1410.10">
    <property type="match status" value="1"/>
</dbReference>
<gene>
    <name evidence="3" type="ORF">Tco_0751088</name>
</gene>
<proteinExistence type="predicted"/>
<dbReference type="InterPro" id="IPR012677">
    <property type="entry name" value="Nucleotide-bd_a/b_plait_sf"/>
</dbReference>
<feature type="domain" description="RRM" evidence="2">
    <location>
        <begin position="160"/>
        <end position="249"/>
    </location>
</feature>
<evidence type="ECO:0000313" key="3">
    <source>
        <dbReference type="EMBL" id="GJS84547.1"/>
    </source>
</evidence>
<name>A0ABQ4Z5V5_9ASTR</name>
<dbReference type="PANTHER" id="PTHR23092">
    <property type="entry name" value="POLY(A) RNA POLYMERASE"/>
    <property type="match status" value="1"/>
</dbReference>
<comment type="caution">
    <text evidence="3">The sequence shown here is derived from an EMBL/GenBank/DDBJ whole genome shotgun (WGS) entry which is preliminary data.</text>
</comment>
<dbReference type="InterPro" id="IPR000504">
    <property type="entry name" value="RRM_dom"/>
</dbReference>
<evidence type="ECO:0000313" key="4">
    <source>
        <dbReference type="Proteomes" id="UP001151760"/>
    </source>
</evidence>
<dbReference type="PROSITE" id="PS50102">
    <property type="entry name" value="RRM"/>
    <property type="match status" value="1"/>
</dbReference>
<dbReference type="InterPro" id="IPR035979">
    <property type="entry name" value="RBD_domain_sf"/>
</dbReference>
<organism evidence="3 4">
    <name type="scientific">Tanacetum coccineum</name>
    <dbReference type="NCBI Taxonomy" id="301880"/>
    <lineage>
        <taxon>Eukaryota</taxon>
        <taxon>Viridiplantae</taxon>
        <taxon>Streptophyta</taxon>
        <taxon>Embryophyta</taxon>
        <taxon>Tracheophyta</taxon>
        <taxon>Spermatophyta</taxon>
        <taxon>Magnoliopsida</taxon>
        <taxon>eudicotyledons</taxon>
        <taxon>Gunneridae</taxon>
        <taxon>Pentapetalae</taxon>
        <taxon>asterids</taxon>
        <taxon>campanulids</taxon>
        <taxon>Asterales</taxon>
        <taxon>Asteraceae</taxon>
        <taxon>Asteroideae</taxon>
        <taxon>Anthemideae</taxon>
        <taxon>Anthemidinae</taxon>
        <taxon>Tanacetum</taxon>
    </lineage>
</organism>
<dbReference type="PANTHER" id="PTHR23092:SF48">
    <property type="entry name" value="NUCLEOTIDYLTRANSFERASE FAMILY PROTEIN"/>
    <property type="match status" value="1"/>
</dbReference>
<dbReference type="SUPFAM" id="SSF54928">
    <property type="entry name" value="RNA-binding domain, RBD"/>
    <property type="match status" value="1"/>
</dbReference>
<reference evidence="3" key="2">
    <citation type="submission" date="2022-01" db="EMBL/GenBank/DDBJ databases">
        <authorList>
            <person name="Yamashiro T."/>
            <person name="Shiraishi A."/>
            <person name="Satake H."/>
            <person name="Nakayama K."/>
        </authorList>
    </citation>
    <scope>NUCLEOTIDE SEQUENCE</scope>
</reference>
<dbReference type="Gene3D" id="3.30.70.330">
    <property type="match status" value="1"/>
</dbReference>
<protein>
    <submittedName>
        <fullName evidence="3">Nucleotidyltransferase family protein isoform 4</fullName>
    </submittedName>
</protein>
<keyword evidence="1" id="KW-0694">RNA-binding</keyword>
<dbReference type="InterPro" id="IPR045862">
    <property type="entry name" value="Trf4-like"/>
</dbReference>
<dbReference type="Pfam" id="PF00076">
    <property type="entry name" value="RRM_1"/>
    <property type="match status" value="1"/>
</dbReference>
<evidence type="ECO:0000256" key="1">
    <source>
        <dbReference type="PROSITE-ProRule" id="PRU00176"/>
    </source>
</evidence>
<evidence type="ECO:0000259" key="2">
    <source>
        <dbReference type="PROSITE" id="PS50102"/>
    </source>
</evidence>
<dbReference type="Proteomes" id="UP001151760">
    <property type="component" value="Unassembled WGS sequence"/>
</dbReference>
<sequence length="289" mass="32807">MMSLQHTKIQAYALHYKNHDMVKLLEKHGAKPLGSGVYINRERGYSIDPIYIDNPLFPANNVGRNCFRIHQCIKAFADAYSTLEDQLAVLSDNYVKEIRELDQPEDLAPMITFIYRGRRGGAQISLINMVVELHKLCCHPFMLEEVEPDDTNEFYKIGYMNVLMGKLVAAKVIDRQTHASLSQISQTLRSSSLSSVAETMSSCKTLFPFNGFAFVYFEDERDAEDAINALDNTAFGYDKHKLSVKWARVLFTPNFSTSHAFVTPSLKAEKSTYNASSLIINLFNPIPKW</sequence>
<reference evidence="3" key="1">
    <citation type="journal article" date="2022" name="Int. J. Mol. Sci.">
        <title>Draft Genome of Tanacetum Coccineum: Genomic Comparison of Closely Related Tanacetum-Family Plants.</title>
        <authorList>
            <person name="Yamashiro T."/>
            <person name="Shiraishi A."/>
            <person name="Nakayama K."/>
            <person name="Satake H."/>
        </authorList>
    </citation>
    <scope>NUCLEOTIDE SEQUENCE</scope>
</reference>
<dbReference type="EMBL" id="BQNB010010983">
    <property type="protein sequence ID" value="GJS84547.1"/>
    <property type="molecule type" value="Genomic_DNA"/>
</dbReference>
<accession>A0ABQ4Z5V5</accession>